<keyword evidence="1" id="KW-0812">Transmembrane</keyword>
<keyword evidence="1" id="KW-1133">Transmembrane helix</keyword>
<dbReference type="Proteomes" id="UP000183994">
    <property type="component" value="Unassembled WGS sequence"/>
</dbReference>
<feature type="transmembrane region" description="Helical" evidence="1">
    <location>
        <begin position="12"/>
        <end position="31"/>
    </location>
</feature>
<gene>
    <name evidence="2" type="ORF">SAMN02745216_01338</name>
</gene>
<dbReference type="EMBL" id="FQZU01000005">
    <property type="protein sequence ID" value="SHJ26293.1"/>
    <property type="molecule type" value="Genomic_DNA"/>
</dbReference>
<evidence type="ECO:0000313" key="2">
    <source>
        <dbReference type="EMBL" id="SHJ26293.1"/>
    </source>
</evidence>
<keyword evidence="1" id="KW-0472">Membrane</keyword>
<dbReference type="AlphaFoldDB" id="A0A1M6HVV8"/>
<dbReference type="STRING" id="1121393.SAMN02745216_01338"/>
<evidence type="ECO:0000256" key="1">
    <source>
        <dbReference type="SAM" id="Phobius"/>
    </source>
</evidence>
<protein>
    <submittedName>
        <fullName evidence="2">Uncharacterized protein</fullName>
    </submittedName>
</protein>
<keyword evidence="3" id="KW-1185">Reference proteome</keyword>
<reference evidence="3" key="1">
    <citation type="submission" date="2016-11" db="EMBL/GenBank/DDBJ databases">
        <authorList>
            <person name="Varghese N."/>
            <person name="Submissions S."/>
        </authorList>
    </citation>
    <scope>NUCLEOTIDE SEQUENCE [LARGE SCALE GENOMIC DNA]</scope>
    <source>
        <strain evidence="3">DSM 16219</strain>
    </source>
</reference>
<organism evidence="2 3">
    <name type="scientific">Desulfatibacillum alkenivorans DSM 16219</name>
    <dbReference type="NCBI Taxonomy" id="1121393"/>
    <lineage>
        <taxon>Bacteria</taxon>
        <taxon>Pseudomonadati</taxon>
        <taxon>Thermodesulfobacteriota</taxon>
        <taxon>Desulfobacteria</taxon>
        <taxon>Desulfobacterales</taxon>
        <taxon>Desulfatibacillaceae</taxon>
        <taxon>Desulfatibacillum</taxon>
    </lineage>
</organism>
<sequence length="76" mass="8771">MECGLLNRITRFVMVMGFSLILVYSVLPKITHSVGFLNNPSQFITEKGINPSNYYCTDVEKVMESEFYLRTVLKDE</sequence>
<accession>A0A1M6HVV8</accession>
<name>A0A1M6HVV8_9BACT</name>
<proteinExistence type="predicted"/>
<evidence type="ECO:0000313" key="3">
    <source>
        <dbReference type="Proteomes" id="UP000183994"/>
    </source>
</evidence>